<evidence type="ECO:0000313" key="3">
    <source>
        <dbReference type="EMBL" id="KQJ87310.1"/>
    </source>
</evidence>
<feature type="domain" description="F-box" evidence="2">
    <location>
        <begin position="49"/>
        <end position="90"/>
    </location>
</feature>
<dbReference type="PANTHER" id="PTHR31672">
    <property type="entry name" value="BNACNNG10540D PROTEIN"/>
    <property type="match status" value="1"/>
</dbReference>
<dbReference type="EMBL" id="CM000883">
    <property type="protein sequence ID" value="KQJ87310.1"/>
    <property type="molecule type" value="Genomic_DNA"/>
</dbReference>
<gene>
    <name evidence="4" type="primary">LOC112268956</name>
    <name evidence="3" type="ORF">BRADI_4g10300v3</name>
</gene>
<organism evidence="3">
    <name type="scientific">Brachypodium distachyon</name>
    <name type="common">Purple false brome</name>
    <name type="synonym">Trachynia distachya</name>
    <dbReference type="NCBI Taxonomy" id="15368"/>
    <lineage>
        <taxon>Eukaryota</taxon>
        <taxon>Viridiplantae</taxon>
        <taxon>Streptophyta</taxon>
        <taxon>Embryophyta</taxon>
        <taxon>Tracheophyta</taxon>
        <taxon>Spermatophyta</taxon>
        <taxon>Magnoliopsida</taxon>
        <taxon>Liliopsida</taxon>
        <taxon>Poales</taxon>
        <taxon>Poaceae</taxon>
        <taxon>BOP clade</taxon>
        <taxon>Pooideae</taxon>
        <taxon>Stipodae</taxon>
        <taxon>Brachypodieae</taxon>
        <taxon>Brachypodium</taxon>
    </lineage>
</organism>
<dbReference type="InterPro" id="IPR013187">
    <property type="entry name" value="F-box-assoc_dom_typ3"/>
</dbReference>
<feature type="region of interest" description="Disordered" evidence="1">
    <location>
        <begin position="21"/>
        <end position="40"/>
    </location>
</feature>
<dbReference type="Gene3D" id="1.20.1280.50">
    <property type="match status" value="1"/>
</dbReference>
<dbReference type="SMART" id="SM00256">
    <property type="entry name" value="FBOX"/>
    <property type="match status" value="1"/>
</dbReference>
<reference evidence="3 4" key="1">
    <citation type="journal article" date="2010" name="Nature">
        <title>Genome sequencing and analysis of the model grass Brachypodium distachyon.</title>
        <authorList>
            <consortium name="International Brachypodium Initiative"/>
        </authorList>
    </citation>
    <scope>NUCLEOTIDE SEQUENCE [LARGE SCALE GENOMIC DNA]</scope>
    <source>
        <strain evidence="3">Bd21</strain>
        <strain evidence="4">cv. Bd21</strain>
    </source>
</reference>
<reference evidence="4" key="3">
    <citation type="submission" date="2018-08" db="UniProtKB">
        <authorList>
            <consortium name="EnsemblPlants"/>
        </authorList>
    </citation>
    <scope>IDENTIFICATION</scope>
    <source>
        <strain evidence="4">cv. Bd21</strain>
    </source>
</reference>
<dbReference type="EnsemblPlants" id="KQJ87310">
    <property type="protein sequence ID" value="KQJ87310"/>
    <property type="gene ID" value="BRADI_4g10300v3"/>
</dbReference>
<dbReference type="Gramene" id="KQJ87310">
    <property type="protein sequence ID" value="KQJ87310"/>
    <property type="gene ID" value="BRADI_4g10300v3"/>
</dbReference>
<evidence type="ECO:0000313" key="5">
    <source>
        <dbReference type="Proteomes" id="UP000008810"/>
    </source>
</evidence>
<sequence length="434" mass="49363">MARDKLVARRTERRTLLVSLQNPRSAAEHGDAGPGATATASDSEPIAVLPLDVLLWEILIRLPAAAILRCRAVCRSWRRLTADPGFLLAHHRRQQSLPLFVLGRSYNCHTNPAGPQRGQPLLGFDDYHHYDGHKHRYLGDFVLHASCDGLLLISNRRYNGRAYRRFFIMCNLATRQSAPVQALKAAEPDRINIEALYLHRPSGQYRVLYWRDRKYQTKDGDRVFYILGVPRARKPRCIVLPAAYRMVSTMKGYPDSRPPVMFRGCLHWYPSRCSLDGAVVVFDTVAESFRSMRLPADVATASSCCTRLHDMEGLIGLSCFSGSGTIAKVWVLEDYEREVWSLKYKINFSPESMCNLAKTSSRLVVSHEGDMLLYSNNSISHMVICQRRFLEEFQWPFWGSNLTGHLFKESLVKHAFFPKPGSAHTVGHYLFTCL</sequence>
<dbReference type="SUPFAM" id="SSF81383">
    <property type="entry name" value="F-box domain"/>
    <property type="match status" value="1"/>
</dbReference>
<dbReference type="AlphaFoldDB" id="A0A0Q3EHU3"/>
<dbReference type="Pfam" id="PF08268">
    <property type="entry name" value="FBA_3"/>
    <property type="match status" value="1"/>
</dbReference>
<evidence type="ECO:0000259" key="2">
    <source>
        <dbReference type="SMART" id="SM00256"/>
    </source>
</evidence>
<dbReference type="RefSeq" id="XP_024311114.1">
    <property type="nucleotide sequence ID" value="XM_024455346.1"/>
</dbReference>
<dbReference type="GeneID" id="112268956"/>
<dbReference type="ExpressionAtlas" id="A0A0Q3EHU3">
    <property type="expression patterns" value="baseline"/>
</dbReference>
<evidence type="ECO:0000313" key="4">
    <source>
        <dbReference type="EnsemblPlants" id="KQJ87310"/>
    </source>
</evidence>
<dbReference type="InterPro" id="IPR017451">
    <property type="entry name" value="F-box-assoc_interact_dom"/>
</dbReference>
<dbReference type="InterPro" id="IPR036047">
    <property type="entry name" value="F-box-like_dom_sf"/>
</dbReference>
<evidence type="ECO:0000256" key="1">
    <source>
        <dbReference type="SAM" id="MobiDB-lite"/>
    </source>
</evidence>
<dbReference type="Pfam" id="PF12937">
    <property type="entry name" value="F-box-like"/>
    <property type="match status" value="1"/>
</dbReference>
<dbReference type="PANTHER" id="PTHR31672:SF2">
    <property type="entry name" value="F-BOX DOMAIN-CONTAINING PROTEIN"/>
    <property type="match status" value="1"/>
</dbReference>
<dbReference type="NCBIfam" id="TIGR01640">
    <property type="entry name" value="F_box_assoc_1"/>
    <property type="match status" value="1"/>
</dbReference>
<keyword evidence="5" id="KW-1185">Reference proteome</keyword>
<dbReference type="InterPro" id="IPR050796">
    <property type="entry name" value="SCF_F-box_component"/>
</dbReference>
<protein>
    <recommendedName>
        <fullName evidence="2">F-box domain-containing protein</fullName>
    </recommendedName>
</protein>
<proteinExistence type="predicted"/>
<dbReference type="OrthoDB" id="692435at2759"/>
<dbReference type="InterPro" id="IPR001810">
    <property type="entry name" value="F-box_dom"/>
</dbReference>
<accession>A0A0Q3EHU3</accession>
<reference evidence="3" key="2">
    <citation type="submission" date="2017-06" db="EMBL/GenBank/DDBJ databases">
        <title>WGS assembly of Brachypodium distachyon.</title>
        <authorList>
            <consortium name="The International Brachypodium Initiative"/>
            <person name="Lucas S."/>
            <person name="Harmon-Smith M."/>
            <person name="Lail K."/>
            <person name="Tice H."/>
            <person name="Grimwood J."/>
            <person name="Bruce D."/>
            <person name="Barry K."/>
            <person name="Shu S."/>
            <person name="Lindquist E."/>
            <person name="Wang M."/>
            <person name="Pitluck S."/>
            <person name="Vogel J.P."/>
            <person name="Garvin D.F."/>
            <person name="Mockler T.C."/>
            <person name="Schmutz J."/>
            <person name="Rokhsar D."/>
            <person name="Bevan M.W."/>
        </authorList>
    </citation>
    <scope>NUCLEOTIDE SEQUENCE</scope>
    <source>
        <strain evidence="3">Bd21</strain>
    </source>
</reference>
<dbReference type="Proteomes" id="UP000008810">
    <property type="component" value="Chromosome 4"/>
</dbReference>
<name>A0A0Q3EHU3_BRADI</name>